<comment type="similarity">
    <text evidence="3">Belongs to the GRAS family.</text>
</comment>
<dbReference type="InParanoid" id="A0A1Z5RK59"/>
<feature type="region of interest" description="Leucine repeat I (LRI)" evidence="3">
    <location>
        <begin position="224"/>
        <end position="284"/>
    </location>
</feature>
<feature type="short sequence motif" description="VHIID" evidence="3">
    <location>
        <begin position="334"/>
        <end position="338"/>
    </location>
</feature>
<dbReference type="PANTHER" id="PTHR31636">
    <property type="entry name" value="OSJNBA0084A10.13 PROTEIN-RELATED"/>
    <property type="match status" value="1"/>
</dbReference>
<name>A0A1Z5RK59_SORBI</name>
<gene>
    <name evidence="5" type="ORF">SORBI_3005G209100</name>
</gene>
<evidence type="ECO:0000313" key="6">
    <source>
        <dbReference type="Proteomes" id="UP000000768"/>
    </source>
</evidence>
<reference evidence="5 6" key="1">
    <citation type="journal article" date="2009" name="Nature">
        <title>The Sorghum bicolor genome and the diversification of grasses.</title>
        <authorList>
            <person name="Paterson A.H."/>
            <person name="Bowers J.E."/>
            <person name="Bruggmann R."/>
            <person name="Dubchak I."/>
            <person name="Grimwood J."/>
            <person name="Gundlach H."/>
            <person name="Haberer G."/>
            <person name="Hellsten U."/>
            <person name="Mitros T."/>
            <person name="Poliakov A."/>
            <person name="Schmutz J."/>
            <person name="Spannagl M."/>
            <person name="Tang H."/>
            <person name="Wang X."/>
            <person name="Wicker T."/>
            <person name="Bharti A.K."/>
            <person name="Chapman J."/>
            <person name="Feltus F.A."/>
            <person name="Gowik U."/>
            <person name="Grigoriev I.V."/>
            <person name="Lyons E."/>
            <person name="Maher C.A."/>
            <person name="Martis M."/>
            <person name="Narechania A."/>
            <person name="Otillar R.P."/>
            <person name="Penning B.W."/>
            <person name="Salamov A.A."/>
            <person name="Wang Y."/>
            <person name="Zhang L."/>
            <person name="Carpita N.C."/>
            <person name="Freeling M."/>
            <person name="Gingle A.R."/>
            <person name="Hash C.T."/>
            <person name="Keller B."/>
            <person name="Klein P."/>
            <person name="Kresovich S."/>
            <person name="McCann M.C."/>
            <person name="Ming R."/>
            <person name="Peterson D.G."/>
            <person name="Mehboob-ur-Rahman"/>
            <person name="Ware D."/>
            <person name="Westhoff P."/>
            <person name="Mayer K.F."/>
            <person name="Messing J."/>
            <person name="Rokhsar D.S."/>
        </authorList>
    </citation>
    <scope>NUCLEOTIDE SEQUENCE [LARGE SCALE GENOMIC DNA]</scope>
    <source>
        <strain evidence="6">cv. BTx623</strain>
    </source>
</reference>
<evidence type="ECO:0000256" key="3">
    <source>
        <dbReference type="PROSITE-ProRule" id="PRU01191"/>
    </source>
</evidence>
<feature type="compositionally biased region" description="Pro residues" evidence="4">
    <location>
        <begin position="1"/>
        <end position="12"/>
    </location>
</feature>
<dbReference type="Pfam" id="PF03514">
    <property type="entry name" value="GRAS"/>
    <property type="match status" value="1"/>
</dbReference>
<evidence type="ECO:0000256" key="4">
    <source>
        <dbReference type="SAM" id="MobiDB-lite"/>
    </source>
</evidence>
<feature type="region of interest" description="VHIID" evidence="3">
    <location>
        <begin position="303"/>
        <end position="368"/>
    </location>
</feature>
<accession>A0A1Z5RK59</accession>
<dbReference type="Gramene" id="OQU83979">
    <property type="protein sequence ID" value="OQU83979"/>
    <property type="gene ID" value="SORBI_3005G209100"/>
</dbReference>
<dbReference type="OMA" id="YPGEQIE"/>
<evidence type="ECO:0000313" key="5">
    <source>
        <dbReference type="EMBL" id="OQU83979.1"/>
    </source>
</evidence>
<dbReference type="eggNOG" id="ENOG502QSQ6">
    <property type="taxonomic scope" value="Eukaryota"/>
</dbReference>
<keyword evidence="2" id="KW-0804">Transcription</keyword>
<dbReference type="STRING" id="4558.A0A1Z5RK59"/>
<dbReference type="GO" id="GO:0005634">
    <property type="term" value="C:nucleus"/>
    <property type="evidence" value="ECO:0000318"/>
    <property type="project" value="GO_Central"/>
</dbReference>
<comment type="caution">
    <text evidence="3">Lacks conserved residue(s) required for the propagation of feature annotation.</text>
</comment>
<feature type="region of interest" description="Disordered" evidence="4">
    <location>
        <begin position="1"/>
        <end position="24"/>
    </location>
</feature>
<keyword evidence="1" id="KW-0805">Transcription regulation</keyword>
<dbReference type="Proteomes" id="UP000000768">
    <property type="component" value="Chromosome 5"/>
</dbReference>
<protein>
    <submittedName>
        <fullName evidence="5">Uncharacterized protein</fullName>
    </submittedName>
</protein>
<sequence>MEQPPASPPVFPNLPQSPNVSNEACHHIPNNDMMLPYISHMLMEDDIDNELSDHSALLQVQQPFAQILSSHSLGTNTDHCEGPNEFLHEGRGDGSPHYSPLSKGSCVVGAYLKGMEEANMLLPKGSIFRRDELVNQIRESNIIDSRVRKSYNKEHLLEEEVRTTNKAVMMNNELEEKCGMIDKMMLHVYETCIKGMESVNIDNTDVEKRNKNSGRIKAVRDNVVDIRRLLISCAQALAADNHMTARELLKKIKQHASATGDTTQRLAHCFAKGLEARILGTGSQLWQLLMLEYPSAVEFLKAYSLYSEACCFVNVTFIFSAMTIMQLMVGKNRLHIVDYGTRFGFQWTGLLRLLASKEGRLPEVKITIIARPKPICFRGEQIEKIGCRLMKCADELGLPSFKFHSIVKNWEDTSIMDLQTDTDEVLVVTDLFSFSILMEESIFFDAPSPRDTVLNNIKKMRPDVFIQNVMNCSYGSCFLSRFRETLFYYMALFDMLDTTMPRESESRLVLEKVLLGCYVFNGISCEGTDLLERPEKYNQWQTRNQRAGLRQLQLKSSIVKVVKNEVIKHYHKDFMICQDGQWLLQGWMGRVLSAHTTWVADEDASCG</sequence>
<dbReference type="GO" id="GO:0006355">
    <property type="term" value="P:regulation of DNA-templated transcription"/>
    <property type="evidence" value="ECO:0000318"/>
    <property type="project" value="GO_Central"/>
</dbReference>
<proteinExistence type="inferred from homology"/>
<dbReference type="GO" id="GO:0003700">
    <property type="term" value="F:DNA-binding transcription factor activity"/>
    <property type="evidence" value="ECO:0000318"/>
    <property type="project" value="GO_Central"/>
</dbReference>
<feature type="region of interest" description="SAW" evidence="3">
    <location>
        <begin position="524"/>
        <end position="599"/>
    </location>
</feature>
<evidence type="ECO:0000256" key="1">
    <source>
        <dbReference type="ARBA" id="ARBA00023015"/>
    </source>
</evidence>
<keyword evidence="6" id="KW-1185">Reference proteome</keyword>
<reference evidence="6" key="2">
    <citation type="journal article" date="2018" name="Plant J.">
        <title>The Sorghum bicolor reference genome: improved assembly, gene annotations, a transcriptome atlas, and signatures of genome organization.</title>
        <authorList>
            <person name="McCormick R.F."/>
            <person name="Truong S.K."/>
            <person name="Sreedasyam A."/>
            <person name="Jenkins J."/>
            <person name="Shu S."/>
            <person name="Sims D."/>
            <person name="Kennedy M."/>
            <person name="Amirebrahimi M."/>
            <person name="Weers B.D."/>
            <person name="McKinley B."/>
            <person name="Mattison A."/>
            <person name="Morishige D.T."/>
            <person name="Grimwood J."/>
            <person name="Schmutz J."/>
            <person name="Mullet J.E."/>
        </authorList>
    </citation>
    <scope>NUCLEOTIDE SEQUENCE [LARGE SCALE GENOMIC DNA]</scope>
    <source>
        <strain evidence="6">cv. BTx623</strain>
    </source>
</reference>
<dbReference type="GO" id="GO:0043565">
    <property type="term" value="F:sequence-specific DNA binding"/>
    <property type="evidence" value="ECO:0000318"/>
    <property type="project" value="GO_Central"/>
</dbReference>
<dbReference type="AlphaFoldDB" id="A0A1Z5RK59"/>
<dbReference type="EMBL" id="CM000764">
    <property type="protein sequence ID" value="OQU83979.1"/>
    <property type="molecule type" value="Genomic_DNA"/>
</dbReference>
<dbReference type="InterPro" id="IPR005202">
    <property type="entry name" value="TF_GRAS"/>
</dbReference>
<evidence type="ECO:0000256" key="2">
    <source>
        <dbReference type="ARBA" id="ARBA00023163"/>
    </source>
</evidence>
<dbReference type="PROSITE" id="PS50985">
    <property type="entry name" value="GRAS"/>
    <property type="match status" value="1"/>
</dbReference>
<organism evidence="5 6">
    <name type="scientific">Sorghum bicolor</name>
    <name type="common">Sorghum</name>
    <name type="synonym">Sorghum vulgare</name>
    <dbReference type="NCBI Taxonomy" id="4558"/>
    <lineage>
        <taxon>Eukaryota</taxon>
        <taxon>Viridiplantae</taxon>
        <taxon>Streptophyta</taxon>
        <taxon>Embryophyta</taxon>
        <taxon>Tracheophyta</taxon>
        <taxon>Spermatophyta</taxon>
        <taxon>Magnoliopsida</taxon>
        <taxon>Liliopsida</taxon>
        <taxon>Poales</taxon>
        <taxon>Poaceae</taxon>
        <taxon>PACMAD clade</taxon>
        <taxon>Panicoideae</taxon>
        <taxon>Andropogonodae</taxon>
        <taxon>Andropogoneae</taxon>
        <taxon>Sorghinae</taxon>
        <taxon>Sorghum</taxon>
    </lineage>
</organism>